<sequence length="168" mass="18630">MARTAVIVPEQRGRLGFSHYAIRTVLGTQRGPVDWERAGEEAFGVATIGIGAVKGTKVVSGGKSITRVVKAASTEGKSVIGPRSTYREFAKNIGAEFLDVTDEAWTWAKNERHLQEIVKRGDEVIFAGKYDPSLLDPSSVLAKEIYYLESHGYRWTSDFTKMVKQLHK</sequence>
<dbReference type="EMBL" id="CP073355">
    <property type="protein sequence ID" value="URA10626.1"/>
    <property type="molecule type" value="Genomic_DNA"/>
</dbReference>
<keyword evidence="2" id="KW-1185">Reference proteome</keyword>
<proteinExistence type="predicted"/>
<gene>
    <name evidence="1" type="ORF">KDW03_02135</name>
</gene>
<accession>A0AAX3BEF7</accession>
<dbReference type="RefSeq" id="WP_271435754.1">
    <property type="nucleotide sequence ID" value="NZ_CP073355.1"/>
</dbReference>
<evidence type="ECO:0000313" key="2">
    <source>
        <dbReference type="Proteomes" id="UP001056539"/>
    </source>
</evidence>
<dbReference type="KEGG" id="taqu:KDW03_02135"/>
<protein>
    <submittedName>
        <fullName evidence="1">Uncharacterized protein</fullName>
    </submittedName>
</protein>
<evidence type="ECO:0000313" key="1">
    <source>
        <dbReference type="EMBL" id="URA10626.1"/>
    </source>
</evidence>
<reference evidence="1" key="2">
    <citation type="submission" date="2022-06" db="EMBL/GenBank/DDBJ databases">
        <title>Thermospira aquatica gen. nov., sp. nov.</title>
        <authorList>
            <person name="Ben Ali Gam Z."/>
            <person name="Labat M."/>
        </authorList>
    </citation>
    <scope>NUCLEOTIDE SEQUENCE</scope>
    <source>
        <strain evidence="1">F1F22</strain>
    </source>
</reference>
<organism evidence="1 2">
    <name type="scientific">Thermospira aquatica</name>
    <dbReference type="NCBI Taxonomy" id="2828656"/>
    <lineage>
        <taxon>Bacteria</taxon>
        <taxon>Pseudomonadati</taxon>
        <taxon>Spirochaetota</taxon>
        <taxon>Spirochaetia</taxon>
        <taxon>Brevinematales</taxon>
        <taxon>Thermospiraceae</taxon>
        <taxon>Thermospira</taxon>
    </lineage>
</organism>
<name>A0AAX3BEF7_9SPIR</name>
<dbReference type="AlphaFoldDB" id="A0AAX3BEF7"/>
<dbReference type="Proteomes" id="UP001056539">
    <property type="component" value="Chromosome"/>
</dbReference>
<reference evidence="1" key="1">
    <citation type="submission" date="2021-04" db="EMBL/GenBank/DDBJ databases">
        <authorList>
            <person name="Postec A."/>
        </authorList>
    </citation>
    <scope>NUCLEOTIDE SEQUENCE</scope>
    <source>
        <strain evidence="1">F1F22</strain>
    </source>
</reference>